<feature type="region of interest" description="Disordered" evidence="10">
    <location>
        <begin position="388"/>
        <end position="433"/>
    </location>
</feature>
<dbReference type="AlphaFoldDB" id="A0A8T0EKJ8"/>
<feature type="disulfide bond" evidence="8">
    <location>
        <begin position="761"/>
        <end position="788"/>
    </location>
</feature>
<dbReference type="CDD" id="cd00033">
    <property type="entry name" value="CCP"/>
    <property type="match status" value="7"/>
</dbReference>
<name>A0A8T0EKJ8_ARGBR</name>
<evidence type="ECO:0000256" key="11">
    <source>
        <dbReference type="SAM" id="SignalP"/>
    </source>
</evidence>
<feature type="disulfide bond" evidence="8">
    <location>
        <begin position="354"/>
        <end position="381"/>
    </location>
</feature>
<comment type="caution">
    <text evidence="7">Lacks conserved residue(s) required for the propagation of feature annotation.</text>
</comment>
<accession>A0A8T0EKJ8</accession>
<evidence type="ECO:0000256" key="5">
    <source>
        <dbReference type="ARBA" id="ARBA00023157"/>
    </source>
</evidence>
<evidence type="ECO:0000256" key="1">
    <source>
        <dbReference type="ARBA" id="ARBA00004613"/>
    </source>
</evidence>
<organism evidence="15 16">
    <name type="scientific">Argiope bruennichi</name>
    <name type="common">Wasp spider</name>
    <name type="synonym">Aranea bruennichi</name>
    <dbReference type="NCBI Taxonomy" id="94029"/>
    <lineage>
        <taxon>Eukaryota</taxon>
        <taxon>Metazoa</taxon>
        <taxon>Ecdysozoa</taxon>
        <taxon>Arthropoda</taxon>
        <taxon>Chelicerata</taxon>
        <taxon>Arachnida</taxon>
        <taxon>Araneae</taxon>
        <taxon>Araneomorphae</taxon>
        <taxon>Entelegynae</taxon>
        <taxon>Araneoidea</taxon>
        <taxon>Araneidae</taxon>
        <taxon>Argiope</taxon>
    </lineage>
</organism>
<feature type="compositionally biased region" description="Polar residues" evidence="10">
    <location>
        <begin position="470"/>
        <end position="480"/>
    </location>
</feature>
<keyword evidence="16" id="KW-1185">Reference proteome</keyword>
<feature type="disulfide bond" evidence="8">
    <location>
        <begin position="518"/>
        <end position="545"/>
    </location>
</feature>
<dbReference type="PANTHER" id="PTHR45656">
    <property type="entry name" value="PROTEIN CBR-CLEC-78"/>
    <property type="match status" value="1"/>
</dbReference>
<evidence type="ECO:0000259" key="14">
    <source>
        <dbReference type="PROSITE" id="PS50923"/>
    </source>
</evidence>
<dbReference type="InterPro" id="IPR009003">
    <property type="entry name" value="Peptidase_S1_PA"/>
</dbReference>
<evidence type="ECO:0000313" key="15">
    <source>
        <dbReference type="EMBL" id="KAF8774480.1"/>
    </source>
</evidence>
<dbReference type="InterPro" id="IPR000436">
    <property type="entry name" value="Sushi_SCR_CCP_dom"/>
</dbReference>
<dbReference type="InterPro" id="IPR000742">
    <property type="entry name" value="EGF"/>
</dbReference>
<gene>
    <name evidence="15" type="ORF">HNY73_017027</name>
</gene>
<dbReference type="Pfam" id="PF00089">
    <property type="entry name" value="Trypsin"/>
    <property type="match status" value="1"/>
</dbReference>
<reference evidence="15" key="2">
    <citation type="submission" date="2020-06" db="EMBL/GenBank/DDBJ databases">
        <authorList>
            <person name="Sheffer M."/>
        </authorList>
    </citation>
    <scope>NUCLEOTIDE SEQUENCE</scope>
</reference>
<evidence type="ECO:0000256" key="3">
    <source>
        <dbReference type="ARBA" id="ARBA00022729"/>
    </source>
</evidence>
<evidence type="ECO:0000256" key="6">
    <source>
        <dbReference type="ARBA" id="ARBA00023180"/>
    </source>
</evidence>
<feature type="region of interest" description="Disordered" evidence="10">
    <location>
        <begin position="620"/>
        <end position="645"/>
    </location>
</feature>
<feature type="domain" description="Sushi" evidence="14">
    <location>
        <begin position="241"/>
        <end position="308"/>
    </location>
</feature>
<dbReference type="FunFam" id="2.40.10.10:FF:000054">
    <property type="entry name" value="Complement C1r subcomponent"/>
    <property type="match status" value="1"/>
</dbReference>
<keyword evidence="9" id="KW-0378">Hydrolase</keyword>
<dbReference type="PROSITE" id="PS00022">
    <property type="entry name" value="EGF_1"/>
    <property type="match status" value="1"/>
</dbReference>
<dbReference type="PROSITE" id="PS00135">
    <property type="entry name" value="TRYPSIN_SER"/>
    <property type="match status" value="1"/>
</dbReference>
<keyword evidence="5 7" id="KW-1015">Disulfide bond</keyword>
<dbReference type="SMART" id="SM00020">
    <property type="entry name" value="Tryp_SPc"/>
    <property type="match status" value="1"/>
</dbReference>
<feature type="domain" description="Sushi" evidence="14">
    <location>
        <begin position="561"/>
        <end position="627"/>
    </location>
</feature>
<feature type="domain" description="Sushi" evidence="14">
    <location>
        <begin position="717"/>
        <end position="790"/>
    </location>
</feature>
<keyword evidence="2" id="KW-0964">Secreted</keyword>
<keyword evidence="4" id="KW-0677">Repeat</keyword>
<dbReference type="InterPro" id="IPR001314">
    <property type="entry name" value="Peptidase_S1A"/>
</dbReference>
<comment type="subcellular location">
    <subcellularLocation>
        <location evidence="1">Secreted</location>
    </subcellularLocation>
</comment>
<comment type="caution">
    <text evidence="15">The sequence shown here is derived from an EMBL/GenBank/DDBJ whole genome shotgun (WGS) entry which is preliminary data.</text>
</comment>
<dbReference type="PROSITE" id="PS00134">
    <property type="entry name" value="TRYPSIN_HIS"/>
    <property type="match status" value="1"/>
</dbReference>
<dbReference type="SUPFAM" id="SSF57535">
    <property type="entry name" value="Complement control module/SCR domain"/>
    <property type="match status" value="7"/>
</dbReference>
<dbReference type="PROSITE" id="PS50240">
    <property type="entry name" value="TRYPSIN_DOM"/>
    <property type="match status" value="1"/>
</dbReference>
<dbReference type="Gene3D" id="2.40.10.10">
    <property type="entry name" value="Trypsin-like serine proteases"/>
    <property type="match status" value="2"/>
</dbReference>
<dbReference type="PROSITE" id="PS50923">
    <property type="entry name" value="SUSHI"/>
    <property type="match status" value="7"/>
</dbReference>
<dbReference type="GO" id="GO:0005576">
    <property type="term" value="C:extracellular region"/>
    <property type="evidence" value="ECO:0007669"/>
    <property type="project" value="UniProtKB-SubCell"/>
</dbReference>
<dbReference type="InterPro" id="IPR051277">
    <property type="entry name" value="SEZ6_CSMD_C4BPB_Regulators"/>
</dbReference>
<keyword evidence="7" id="KW-0245">EGF-like domain</keyword>
<proteinExistence type="predicted"/>
<feature type="compositionally biased region" description="Polar residues" evidence="10">
    <location>
        <begin position="620"/>
        <end position="635"/>
    </location>
</feature>
<dbReference type="InterPro" id="IPR035976">
    <property type="entry name" value="Sushi/SCR/CCP_sf"/>
</dbReference>
<evidence type="ECO:0000259" key="13">
    <source>
        <dbReference type="PROSITE" id="PS50240"/>
    </source>
</evidence>
<feature type="domain" description="EGF-like" evidence="12">
    <location>
        <begin position="204"/>
        <end position="234"/>
    </location>
</feature>
<feature type="domain" description="Sushi" evidence="14">
    <location>
        <begin position="480"/>
        <end position="547"/>
    </location>
</feature>
<dbReference type="Gene3D" id="2.10.70.10">
    <property type="entry name" value="Complement Module, domain 1"/>
    <property type="match status" value="8"/>
</dbReference>
<keyword evidence="8" id="KW-0768">Sushi</keyword>
<dbReference type="GO" id="GO:0004252">
    <property type="term" value="F:serine-type endopeptidase activity"/>
    <property type="evidence" value="ECO:0007669"/>
    <property type="project" value="InterPro"/>
</dbReference>
<feature type="compositionally biased region" description="Basic and acidic residues" evidence="10">
    <location>
        <begin position="392"/>
        <end position="424"/>
    </location>
</feature>
<dbReference type="FunFam" id="2.40.10.10:FF:000068">
    <property type="entry name" value="transmembrane protease serine 2"/>
    <property type="match status" value="1"/>
</dbReference>
<evidence type="ECO:0000259" key="12">
    <source>
        <dbReference type="PROSITE" id="PS50026"/>
    </source>
</evidence>
<reference evidence="15" key="1">
    <citation type="journal article" date="2020" name="bioRxiv">
        <title>Chromosome-level reference genome of the European wasp spider Argiope bruennichi: a resource for studies on range expansion and evolutionary adaptation.</title>
        <authorList>
            <person name="Sheffer M.M."/>
            <person name="Hoppe A."/>
            <person name="Krehenwinkel H."/>
            <person name="Uhl G."/>
            <person name="Kuss A.W."/>
            <person name="Jensen L."/>
            <person name="Jensen C."/>
            <person name="Gillespie R.G."/>
            <person name="Hoff K.J."/>
            <person name="Prost S."/>
        </authorList>
    </citation>
    <scope>NUCLEOTIDE SEQUENCE</scope>
</reference>
<feature type="domain" description="Sushi" evidence="14">
    <location>
        <begin position="401"/>
        <end position="468"/>
    </location>
</feature>
<feature type="disulfide bond" evidence="8">
    <location>
        <begin position="598"/>
        <end position="625"/>
    </location>
</feature>
<feature type="domain" description="Sushi" evidence="14">
    <location>
        <begin position="640"/>
        <end position="706"/>
    </location>
</feature>
<protein>
    <submittedName>
        <fullName evidence="15">Limulus clotting factor C like protein</fullName>
    </submittedName>
</protein>
<feature type="compositionally biased region" description="Basic and acidic residues" evidence="10">
    <location>
        <begin position="492"/>
        <end position="503"/>
    </location>
</feature>
<feature type="disulfide bond" evidence="7">
    <location>
        <begin position="224"/>
        <end position="233"/>
    </location>
</feature>
<dbReference type="PANTHER" id="PTHR45656:SF4">
    <property type="entry name" value="PROTEIN CBR-CLEC-78"/>
    <property type="match status" value="1"/>
</dbReference>
<dbReference type="CDD" id="cd00190">
    <property type="entry name" value="Tryp_SPc"/>
    <property type="match status" value="1"/>
</dbReference>
<keyword evidence="9" id="KW-0645">Protease</keyword>
<feature type="disulfide bond" evidence="8">
    <location>
        <begin position="677"/>
        <end position="704"/>
    </location>
</feature>
<sequence>MSIAAFFLEIILASIVIASVSASIPNCISCPCGSGIQNYTHCIDKSLLEDFTCERWSRCQTCKANTTSCITCPPDRFGPTCSESSCPFLERPESGSIRCSQTGNERYCTARCLPGYQFEGEDDVTEITLRCRGRVWVPRRSFPPCRSGGYCEIRVTGAGFYNCTIDMDGTHCDITCDGWHQGRYHCYPGRPWEPPLPFCTTPKDPEPCRCQNGGVCDVSGKCTCLEGRTGTYCENLERQRATCPDPGVPRDGSRLNPDGTDASYPRMFEEGESVIFTCNGDGFALQGTSFITCLEDGTWSAPRPRCVNSQTGSSRTTYCPDPGYIQFGTRINADGSSSRPNSRYSAGQSVVYYCQDEYELVGNSILTCLPSGRWSSGRPSCRRINFISNRPTEGRDPSSDTSCRHPGVDVNGKIEDHPLLDPRRRGQTFPPGTELRFDCNDGFEPEGATILSCMASGEWTSAPPTCRKIPTTTERPTSQAACRHPGAVMNGRIEDEPLLDPRGRPQTFPTGTELTFRCDDGFEPEDPIVIACLSNGEWTPYLPSCRKKDPNTVSPPAEVTQLCPVPEVNPNSEIEDFFRLDPRKKQGFEIGEELIFKCKEGYDLEGTNIVQCLANGRWSNPSPTCNPKSRSSNTRPGAPQLCPPPEVSPNAEVEEFLLDPRKLTQSFEPGAELTFRCREGYVLEGWSTIRCIRSGRWSNPSPKCNIKPSRSGGPSVARCLNPGTISNGRVVVFRPVVESSTPSTDDDDYDFPYGTHLKYTCEDGFFLEGQDSLSCESNGYWTGSTPICVEDCGRSLISTTDRVTHGTQTLAGEWPWTVALAVSRNGVPIIVCGGALLDRRTVLTAAHCLPLADNFTLYFGKYNRSVRYDDREVKVGQSYRLISHPNFNGETFDNDIALIKFQPDVRYSERIQPVCLPTFNSTARNVIPGRKGYVTGWGINENKVLSDELMMAHIPVQSDDTCLKAYQKRDLPLRLNAGKFCAGYPEGITSTCRGDSGSPLVFYERETDRHIIEGIVSFGITGDCSLPEKYTVFAKVSHFLRWILRNRRG</sequence>
<evidence type="ECO:0000256" key="9">
    <source>
        <dbReference type="RuleBase" id="RU363034"/>
    </source>
</evidence>
<dbReference type="InterPro" id="IPR043504">
    <property type="entry name" value="Peptidase_S1_PA_chymotrypsin"/>
</dbReference>
<dbReference type="Proteomes" id="UP000807504">
    <property type="component" value="Unassembled WGS sequence"/>
</dbReference>
<keyword evidence="6" id="KW-0325">Glycoprotein</keyword>
<evidence type="ECO:0000256" key="4">
    <source>
        <dbReference type="ARBA" id="ARBA00022737"/>
    </source>
</evidence>
<evidence type="ECO:0000256" key="2">
    <source>
        <dbReference type="ARBA" id="ARBA00022525"/>
    </source>
</evidence>
<evidence type="ECO:0000313" key="16">
    <source>
        <dbReference type="Proteomes" id="UP000807504"/>
    </source>
</evidence>
<dbReference type="InterPro" id="IPR033116">
    <property type="entry name" value="TRYPSIN_SER"/>
</dbReference>
<dbReference type="InterPro" id="IPR018114">
    <property type="entry name" value="TRYPSIN_HIS"/>
</dbReference>
<feature type="region of interest" description="Disordered" evidence="10">
    <location>
        <begin position="470"/>
        <end position="506"/>
    </location>
</feature>
<dbReference type="InterPro" id="IPR001254">
    <property type="entry name" value="Trypsin_dom"/>
</dbReference>
<keyword evidence="9" id="KW-0720">Serine protease</keyword>
<dbReference type="SUPFAM" id="SSF50494">
    <property type="entry name" value="Trypsin-like serine proteases"/>
    <property type="match status" value="1"/>
</dbReference>
<feature type="domain" description="Peptidase S1" evidence="13">
    <location>
        <begin position="803"/>
        <end position="1048"/>
    </location>
</feature>
<dbReference type="PROSITE" id="PS50026">
    <property type="entry name" value="EGF_3"/>
    <property type="match status" value="1"/>
</dbReference>
<evidence type="ECO:0000256" key="7">
    <source>
        <dbReference type="PROSITE-ProRule" id="PRU00076"/>
    </source>
</evidence>
<evidence type="ECO:0000256" key="8">
    <source>
        <dbReference type="PROSITE-ProRule" id="PRU00302"/>
    </source>
</evidence>
<dbReference type="Pfam" id="PF00084">
    <property type="entry name" value="Sushi"/>
    <property type="match status" value="7"/>
</dbReference>
<evidence type="ECO:0000256" key="10">
    <source>
        <dbReference type="SAM" id="MobiDB-lite"/>
    </source>
</evidence>
<feature type="signal peptide" evidence="11">
    <location>
        <begin position="1"/>
        <end position="22"/>
    </location>
</feature>
<feature type="domain" description="Sushi" evidence="14">
    <location>
        <begin position="317"/>
        <end position="383"/>
    </location>
</feature>
<dbReference type="SMART" id="SM00181">
    <property type="entry name" value="EGF"/>
    <property type="match status" value="2"/>
</dbReference>
<dbReference type="EMBL" id="JABXBU010002227">
    <property type="protein sequence ID" value="KAF8774480.1"/>
    <property type="molecule type" value="Genomic_DNA"/>
</dbReference>
<feature type="chain" id="PRO_5035935672" evidence="11">
    <location>
        <begin position="23"/>
        <end position="1049"/>
    </location>
</feature>
<dbReference type="GO" id="GO:0006508">
    <property type="term" value="P:proteolysis"/>
    <property type="evidence" value="ECO:0007669"/>
    <property type="project" value="UniProtKB-KW"/>
</dbReference>
<dbReference type="SMART" id="SM00032">
    <property type="entry name" value="CCP"/>
    <property type="match status" value="8"/>
</dbReference>
<feature type="disulfide bond" evidence="8">
    <location>
        <begin position="439"/>
        <end position="466"/>
    </location>
</feature>
<dbReference type="PRINTS" id="PR00722">
    <property type="entry name" value="CHYMOTRYPSIN"/>
</dbReference>
<keyword evidence="3 11" id="KW-0732">Signal</keyword>